<feature type="domain" description="Peptidase M10 metallopeptidase" evidence="6">
    <location>
        <begin position="139"/>
        <end position="179"/>
    </location>
</feature>
<feature type="transmembrane region" description="Helical" evidence="5">
    <location>
        <begin position="6"/>
        <end position="28"/>
    </location>
</feature>
<proteinExistence type="predicted"/>
<dbReference type="GO" id="GO:0004222">
    <property type="term" value="F:metalloendopeptidase activity"/>
    <property type="evidence" value="ECO:0007669"/>
    <property type="project" value="InterPro"/>
</dbReference>
<keyword evidence="3" id="KW-0378">Hydrolase</keyword>
<dbReference type="GO" id="GO:0006508">
    <property type="term" value="P:proteolysis"/>
    <property type="evidence" value="ECO:0007669"/>
    <property type="project" value="UniProtKB-KW"/>
</dbReference>
<name>A0A0F9VBB4_9ZZZZ</name>
<evidence type="ECO:0000256" key="4">
    <source>
        <dbReference type="ARBA" id="ARBA00022833"/>
    </source>
</evidence>
<organism evidence="7">
    <name type="scientific">marine sediment metagenome</name>
    <dbReference type="NCBI Taxonomy" id="412755"/>
    <lineage>
        <taxon>unclassified sequences</taxon>
        <taxon>metagenomes</taxon>
        <taxon>ecological metagenomes</taxon>
    </lineage>
</organism>
<dbReference type="Pfam" id="PF00413">
    <property type="entry name" value="Peptidase_M10"/>
    <property type="match status" value="1"/>
</dbReference>
<reference evidence="7" key="1">
    <citation type="journal article" date="2015" name="Nature">
        <title>Complex archaea that bridge the gap between prokaryotes and eukaryotes.</title>
        <authorList>
            <person name="Spang A."/>
            <person name="Saw J.H."/>
            <person name="Jorgensen S.L."/>
            <person name="Zaremba-Niedzwiedzka K."/>
            <person name="Martijn J."/>
            <person name="Lind A.E."/>
            <person name="van Eijk R."/>
            <person name="Schleper C."/>
            <person name="Guy L."/>
            <person name="Ettema T.J."/>
        </authorList>
    </citation>
    <scope>NUCLEOTIDE SEQUENCE</scope>
</reference>
<protein>
    <recommendedName>
        <fullName evidence="6">Peptidase M10 metallopeptidase domain-containing protein</fullName>
    </recommendedName>
</protein>
<keyword evidence="5" id="KW-0472">Membrane</keyword>
<dbReference type="Gene3D" id="3.40.390.10">
    <property type="entry name" value="Collagenase (Catalytic Domain)"/>
    <property type="match status" value="1"/>
</dbReference>
<sequence>MILALFVFAAYTVLTAIISAIAVCLMVIKYRKIERLPTLYPINVSIDRLFSINEKQRIIESLIWWQEATHGLVTFHIVNTDSHKLIYNDSSGYAVNFIRATSKDKEVKGWDKKFKTTTLGMAQRYTPCGLAFIVVDRFNDAETFTSACGHEMGHLLGLNHAPNRGALMYKGINKLKPTEHDMRQLISFWRTWMKS</sequence>
<keyword evidence="1" id="KW-0645">Protease</keyword>
<dbReference type="InterPro" id="IPR001818">
    <property type="entry name" value="Pept_M10_metallopeptidase"/>
</dbReference>
<dbReference type="GO" id="GO:0008270">
    <property type="term" value="F:zinc ion binding"/>
    <property type="evidence" value="ECO:0007669"/>
    <property type="project" value="InterPro"/>
</dbReference>
<comment type="caution">
    <text evidence="7">The sequence shown here is derived from an EMBL/GenBank/DDBJ whole genome shotgun (WGS) entry which is preliminary data.</text>
</comment>
<keyword evidence="4" id="KW-0862">Zinc</keyword>
<dbReference type="AlphaFoldDB" id="A0A0F9VBB4"/>
<evidence type="ECO:0000259" key="6">
    <source>
        <dbReference type="Pfam" id="PF00413"/>
    </source>
</evidence>
<evidence type="ECO:0000313" key="7">
    <source>
        <dbReference type="EMBL" id="KKN70831.1"/>
    </source>
</evidence>
<accession>A0A0F9VBB4</accession>
<keyword evidence="5" id="KW-1133">Transmembrane helix</keyword>
<dbReference type="EMBL" id="LAZR01000396">
    <property type="protein sequence ID" value="KKN70831.1"/>
    <property type="molecule type" value="Genomic_DNA"/>
</dbReference>
<dbReference type="GO" id="GO:0031012">
    <property type="term" value="C:extracellular matrix"/>
    <property type="evidence" value="ECO:0007669"/>
    <property type="project" value="InterPro"/>
</dbReference>
<gene>
    <name evidence="7" type="ORF">LCGC14_0427230</name>
</gene>
<evidence type="ECO:0000256" key="2">
    <source>
        <dbReference type="ARBA" id="ARBA00022723"/>
    </source>
</evidence>
<evidence type="ECO:0000256" key="1">
    <source>
        <dbReference type="ARBA" id="ARBA00022670"/>
    </source>
</evidence>
<dbReference type="InterPro" id="IPR024079">
    <property type="entry name" value="MetalloPept_cat_dom_sf"/>
</dbReference>
<keyword evidence="5" id="KW-0812">Transmembrane</keyword>
<dbReference type="SUPFAM" id="SSF55486">
    <property type="entry name" value="Metalloproteases ('zincins'), catalytic domain"/>
    <property type="match status" value="1"/>
</dbReference>
<evidence type="ECO:0000256" key="5">
    <source>
        <dbReference type="SAM" id="Phobius"/>
    </source>
</evidence>
<evidence type="ECO:0000256" key="3">
    <source>
        <dbReference type="ARBA" id="ARBA00022801"/>
    </source>
</evidence>
<keyword evidence="2" id="KW-0479">Metal-binding</keyword>